<dbReference type="InterPro" id="IPR005845">
    <property type="entry name" value="A-D-PHexomutase_a/b/a-II"/>
</dbReference>
<dbReference type="Gene3D" id="3.40.120.10">
    <property type="entry name" value="Alpha-D-Glucose-1,6-Bisphosphate, subunit A, domain 3"/>
    <property type="match status" value="3"/>
</dbReference>
<dbReference type="EC" id="5.4.2.2" evidence="4"/>
<dbReference type="InterPro" id="IPR036900">
    <property type="entry name" value="A-D-PHexomutase_C_sf"/>
</dbReference>
<evidence type="ECO:0000313" key="12">
    <source>
        <dbReference type="EMBL" id="KAK4536823.1"/>
    </source>
</evidence>
<dbReference type="InterPro" id="IPR016055">
    <property type="entry name" value="A-D-PHexomutase_a/b/a-I/II/III"/>
</dbReference>
<feature type="domain" description="Alpha-D-phosphohexomutase alpha/beta/alpha" evidence="10">
    <location>
        <begin position="210"/>
        <end position="314"/>
    </location>
</feature>
<dbReference type="Pfam" id="PF24947">
    <property type="entry name" value="PGM1_C_vert_fung"/>
    <property type="match status" value="1"/>
</dbReference>
<dbReference type="NCBIfam" id="NF005737">
    <property type="entry name" value="PRK07564.1-1"/>
    <property type="match status" value="1"/>
</dbReference>
<feature type="domain" description="Alpha-D-phosphohexomutase alpha/beta/alpha" evidence="11">
    <location>
        <begin position="345"/>
        <end position="429"/>
    </location>
</feature>
<organism evidence="12 13">
    <name type="scientific">Cyanidium caldarium</name>
    <name type="common">Red alga</name>
    <dbReference type="NCBI Taxonomy" id="2771"/>
    <lineage>
        <taxon>Eukaryota</taxon>
        <taxon>Rhodophyta</taxon>
        <taxon>Bangiophyceae</taxon>
        <taxon>Cyanidiales</taxon>
        <taxon>Cyanidiaceae</taxon>
        <taxon>Cyanidium</taxon>
    </lineage>
</organism>
<gene>
    <name evidence="12" type="ORF">CDCA_CDCA09G2848</name>
</gene>
<dbReference type="InterPro" id="IPR005846">
    <property type="entry name" value="A-D-PHexomutase_a/b/a-III"/>
</dbReference>
<keyword evidence="8" id="KW-0413">Isomerase</keyword>
<dbReference type="InterPro" id="IPR045244">
    <property type="entry name" value="PGM"/>
</dbReference>
<keyword evidence="6" id="KW-0479">Metal-binding</keyword>
<reference evidence="12 13" key="1">
    <citation type="submission" date="2022-07" db="EMBL/GenBank/DDBJ databases">
        <title>Genome-wide signatures of adaptation to extreme environments.</title>
        <authorList>
            <person name="Cho C.H."/>
            <person name="Yoon H.S."/>
        </authorList>
    </citation>
    <scope>NUCLEOTIDE SEQUENCE [LARGE SCALE GENOMIC DNA]</scope>
    <source>
        <strain evidence="12 13">DBV 063 E5</strain>
    </source>
</reference>
<dbReference type="PANTHER" id="PTHR22573:SF2">
    <property type="entry name" value="PHOSPHOGLUCOMUTASE"/>
    <property type="match status" value="1"/>
</dbReference>
<dbReference type="InterPro" id="IPR005841">
    <property type="entry name" value="Alpha-D-phosphohexomutase_SF"/>
</dbReference>
<keyword evidence="7" id="KW-0460">Magnesium</keyword>
<dbReference type="EMBL" id="JANCYW010000009">
    <property type="protein sequence ID" value="KAK4536823.1"/>
    <property type="molecule type" value="Genomic_DNA"/>
</dbReference>
<keyword evidence="13" id="KW-1185">Reference proteome</keyword>
<dbReference type="SUPFAM" id="SSF53738">
    <property type="entry name" value="Phosphoglucomutase, first 3 domains"/>
    <property type="match status" value="3"/>
</dbReference>
<evidence type="ECO:0000256" key="7">
    <source>
        <dbReference type="ARBA" id="ARBA00022842"/>
    </source>
</evidence>
<dbReference type="GO" id="GO:0005975">
    <property type="term" value="P:carbohydrate metabolic process"/>
    <property type="evidence" value="ECO:0007669"/>
    <property type="project" value="InterPro"/>
</dbReference>
<dbReference type="SUPFAM" id="SSF55957">
    <property type="entry name" value="Phosphoglucomutase, C-terminal domain"/>
    <property type="match status" value="1"/>
</dbReference>
<evidence type="ECO:0000256" key="3">
    <source>
        <dbReference type="ARBA" id="ARBA00010231"/>
    </source>
</evidence>
<dbReference type="InterPro" id="IPR005844">
    <property type="entry name" value="A-D-PHexomutase_a/b/a-I"/>
</dbReference>
<feature type="domain" description="Alpha-D-phosphohexomutase alpha/beta/alpha" evidence="9">
    <location>
        <begin position="2"/>
        <end position="144"/>
    </location>
</feature>
<dbReference type="GO" id="GO:0046872">
    <property type="term" value="F:metal ion binding"/>
    <property type="evidence" value="ECO:0007669"/>
    <property type="project" value="UniProtKB-KW"/>
</dbReference>
<evidence type="ECO:0000256" key="6">
    <source>
        <dbReference type="ARBA" id="ARBA00022723"/>
    </source>
</evidence>
<evidence type="ECO:0000256" key="8">
    <source>
        <dbReference type="ARBA" id="ARBA00023235"/>
    </source>
</evidence>
<dbReference type="GO" id="GO:0005829">
    <property type="term" value="C:cytosol"/>
    <property type="evidence" value="ECO:0007669"/>
    <property type="project" value="TreeGrafter"/>
</dbReference>
<dbReference type="Gene3D" id="3.30.310.50">
    <property type="entry name" value="Alpha-D-phosphohexomutase, C-terminal domain"/>
    <property type="match status" value="1"/>
</dbReference>
<evidence type="ECO:0000259" key="10">
    <source>
        <dbReference type="Pfam" id="PF02879"/>
    </source>
</evidence>
<comment type="catalytic activity">
    <reaction evidence="1">
        <text>alpha-D-glucose 1-phosphate = alpha-D-glucose 6-phosphate</text>
        <dbReference type="Rhea" id="RHEA:23536"/>
        <dbReference type="ChEBI" id="CHEBI:58225"/>
        <dbReference type="ChEBI" id="CHEBI:58601"/>
        <dbReference type="EC" id="5.4.2.2"/>
    </reaction>
</comment>
<dbReference type="PANTHER" id="PTHR22573">
    <property type="entry name" value="PHOSPHOHEXOMUTASE FAMILY MEMBER"/>
    <property type="match status" value="1"/>
</dbReference>
<dbReference type="PRINTS" id="PR00509">
    <property type="entry name" value="PGMPMM"/>
</dbReference>
<evidence type="ECO:0000256" key="1">
    <source>
        <dbReference type="ARBA" id="ARBA00000443"/>
    </source>
</evidence>
<evidence type="ECO:0000256" key="4">
    <source>
        <dbReference type="ARBA" id="ARBA00012728"/>
    </source>
</evidence>
<sequence>MGTSGLRWRTRDVVGTANFFENWLQSLFDVLSAPCSPTPLRNSTLLVGGDGRYWNKIALQKVQRLAAANGVHRLMVLGPDAVTTTPGMSVAIREHGAIGGILLTASHNMGGLDGDWGVKFNVSNGGPAPPVLCEQIYRRTQTVDRYFEVVVKERGDAYGSDGFAGVDVKRVNTVYRFRVVGVDGRDEASGRGSRRETPFELHLLDAAVVYVDRLRTLFDFSRLRALLARPDFHMAFDAMNGASGPSAFHLFYENLGEHHFPLLRHAFPMQHFGDAPPDPSPHALDELLEEINDENSELELAAASDGDGDRCMIVGRNFFVTPSDSLAIIADYAGRAGVIPHLARDRYGPLRGVARSMPTSRALDRVAERLGVRCHETPTGWKFFSNLLDAGLVSVCGEESFGAGSDHIREKDGLWTVLCWMSILEHRNRDRPGRTLPIGVEQVVREHWATYGRHYYARWDFDNVRPDVAQQLMEDLRQQVEAGTLASTFPRHGIVDADDFCYTDPVDGARAELQGIRIFLGADRSARLVVRLSGTGSSLATIRIYLEKYVAVGEGDVQCVGQEAERVMEPVAEAAEEITGVLWRTKRDRPDVVV</sequence>
<keyword evidence="5" id="KW-0597">Phosphoprotein</keyword>
<protein>
    <recommendedName>
        <fullName evidence="4">phosphoglucomutase (alpha-D-glucose-1,6-bisphosphate-dependent)</fullName>
        <ecNumber evidence="4">5.4.2.2</ecNumber>
    </recommendedName>
</protein>
<evidence type="ECO:0000259" key="9">
    <source>
        <dbReference type="Pfam" id="PF02878"/>
    </source>
</evidence>
<name>A0AAV9IYE1_CYACA</name>
<dbReference type="GO" id="GO:0004614">
    <property type="term" value="F:phosphoglucomutase activity"/>
    <property type="evidence" value="ECO:0007669"/>
    <property type="project" value="UniProtKB-EC"/>
</dbReference>
<dbReference type="Pfam" id="PF02879">
    <property type="entry name" value="PGM_PMM_II"/>
    <property type="match status" value="1"/>
</dbReference>
<evidence type="ECO:0000259" key="11">
    <source>
        <dbReference type="Pfam" id="PF02880"/>
    </source>
</evidence>
<dbReference type="Proteomes" id="UP001301350">
    <property type="component" value="Unassembled WGS sequence"/>
</dbReference>
<comment type="cofactor">
    <cofactor evidence="2">
        <name>Mg(2+)</name>
        <dbReference type="ChEBI" id="CHEBI:18420"/>
    </cofactor>
</comment>
<evidence type="ECO:0000256" key="5">
    <source>
        <dbReference type="ARBA" id="ARBA00022553"/>
    </source>
</evidence>
<comment type="caution">
    <text evidence="12">The sequence shown here is derived from an EMBL/GenBank/DDBJ whole genome shotgun (WGS) entry which is preliminary data.</text>
</comment>
<evidence type="ECO:0000313" key="13">
    <source>
        <dbReference type="Proteomes" id="UP001301350"/>
    </source>
</evidence>
<evidence type="ECO:0000256" key="2">
    <source>
        <dbReference type="ARBA" id="ARBA00001946"/>
    </source>
</evidence>
<dbReference type="Pfam" id="PF02880">
    <property type="entry name" value="PGM_PMM_III"/>
    <property type="match status" value="1"/>
</dbReference>
<comment type="similarity">
    <text evidence="3">Belongs to the phosphohexose mutase family.</text>
</comment>
<accession>A0AAV9IYE1</accession>
<proteinExistence type="inferred from homology"/>
<dbReference type="Pfam" id="PF02878">
    <property type="entry name" value="PGM_PMM_I"/>
    <property type="match status" value="1"/>
</dbReference>
<dbReference type="AlphaFoldDB" id="A0AAV9IYE1"/>